<keyword evidence="2 3" id="KW-0040">ANK repeat</keyword>
<evidence type="ECO:0000313" key="5">
    <source>
        <dbReference type="Proteomes" id="UP000235777"/>
    </source>
</evidence>
<keyword evidence="1" id="KW-0677">Repeat</keyword>
<dbReference type="PROSITE" id="PS50088">
    <property type="entry name" value="ANK_REPEAT"/>
    <property type="match status" value="2"/>
</dbReference>
<proteinExistence type="predicted"/>
<dbReference type="InterPro" id="IPR050889">
    <property type="entry name" value="Dendritic_Spine_Reg/Scaffold"/>
</dbReference>
<gene>
    <name evidence="4" type="ORF">C0Z20_28600</name>
</gene>
<sequence length="222" mass="24021">MPFPLTPLSRDTDTERALRADNDATPLPALVATWLARNDFPHPLSRSVNGLTPLMLAVRQDDHAVMNALIALGLQIYAVDDAGNNALWYASTGGSPASIVRLVDAGIDIDHANDDGITCLMQAAANGRTEVMRLLIAQGANVTLCAPDGRSAMDILADRDLDLPCATLPVDRRQMPYCGLMLSVSRFAAYRSANDSSYHTGASQDHEFCARPTRRPTVKSFR</sequence>
<protein>
    <submittedName>
        <fullName evidence="4">Ankyrin repeat domain-containing protein</fullName>
    </submittedName>
</protein>
<dbReference type="PANTHER" id="PTHR24166:SF48">
    <property type="entry name" value="PROTEIN VAPYRIN"/>
    <property type="match status" value="1"/>
</dbReference>
<dbReference type="AlphaFoldDB" id="A0A2N7WP75"/>
<dbReference type="SMART" id="SM00248">
    <property type="entry name" value="ANK"/>
    <property type="match status" value="3"/>
</dbReference>
<dbReference type="Pfam" id="PF00023">
    <property type="entry name" value="Ank"/>
    <property type="match status" value="1"/>
</dbReference>
<keyword evidence="5" id="KW-1185">Reference proteome</keyword>
<dbReference type="SUPFAM" id="SSF48403">
    <property type="entry name" value="Ankyrin repeat"/>
    <property type="match status" value="1"/>
</dbReference>
<feature type="repeat" description="ANK" evidence="3">
    <location>
        <begin position="115"/>
        <end position="147"/>
    </location>
</feature>
<feature type="repeat" description="ANK" evidence="3">
    <location>
        <begin position="49"/>
        <end position="81"/>
    </location>
</feature>
<dbReference type="Proteomes" id="UP000235777">
    <property type="component" value="Unassembled WGS sequence"/>
</dbReference>
<dbReference type="EMBL" id="PNYC01000027">
    <property type="protein sequence ID" value="PMS31230.1"/>
    <property type="molecule type" value="Genomic_DNA"/>
</dbReference>
<dbReference type="Gene3D" id="1.25.40.20">
    <property type="entry name" value="Ankyrin repeat-containing domain"/>
    <property type="match status" value="1"/>
</dbReference>
<dbReference type="InterPro" id="IPR002110">
    <property type="entry name" value="Ankyrin_rpt"/>
</dbReference>
<dbReference type="PROSITE" id="PS50297">
    <property type="entry name" value="ANK_REP_REGION"/>
    <property type="match status" value="2"/>
</dbReference>
<evidence type="ECO:0000256" key="2">
    <source>
        <dbReference type="ARBA" id="ARBA00023043"/>
    </source>
</evidence>
<evidence type="ECO:0000313" key="4">
    <source>
        <dbReference type="EMBL" id="PMS31230.1"/>
    </source>
</evidence>
<evidence type="ECO:0000256" key="3">
    <source>
        <dbReference type="PROSITE-ProRule" id="PRU00023"/>
    </source>
</evidence>
<dbReference type="Pfam" id="PF13637">
    <property type="entry name" value="Ank_4"/>
    <property type="match status" value="1"/>
</dbReference>
<name>A0A2N7WP75_9BURK</name>
<evidence type="ECO:0000256" key="1">
    <source>
        <dbReference type="ARBA" id="ARBA00022737"/>
    </source>
</evidence>
<reference evidence="4 5" key="1">
    <citation type="submission" date="2018-01" db="EMBL/GenBank/DDBJ databases">
        <title>Whole genome analyses suggest that Burkholderia sensu lato contains two further novel genera in the rhizoxinica-symbiotica group Mycetohabitans gen. nov., and Trinickia gen. nov.: implications for the evolution of diazotrophy and nodulation in the Burkholderiaceae.</title>
        <authorList>
            <person name="Estrada-de los Santos P."/>
            <person name="Palmer M."/>
            <person name="Chavez-Ramirez B."/>
            <person name="Beukes C."/>
            <person name="Steenkamp E.T."/>
            <person name="Hirsch A.M."/>
            <person name="Manyaka P."/>
            <person name="Maluk M."/>
            <person name="Lafos M."/>
            <person name="Crook M."/>
            <person name="Gross E."/>
            <person name="Simon M.F."/>
            <person name="Bueno dos Reis Junior F."/>
            <person name="Poole P.S."/>
            <person name="Venter S.N."/>
            <person name="James E.K."/>
        </authorList>
    </citation>
    <scope>NUCLEOTIDE SEQUENCE [LARGE SCALE GENOMIC DNA]</scope>
    <source>
        <strain evidence="4 5">JPY 581</strain>
    </source>
</reference>
<comment type="caution">
    <text evidence="4">The sequence shown here is derived from an EMBL/GenBank/DDBJ whole genome shotgun (WGS) entry which is preliminary data.</text>
</comment>
<accession>A0A2N7WP75</accession>
<dbReference type="InterPro" id="IPR036770">
    <property type="entry name" value="Ankyrin_rpt-contain_sf"/>
</dbReference>
<organism evidence="4 5">
    <name type="scientific">Trinickia symbiotica</name>
    <dbReference type="NCBI Taxonomy" id="863227"/>
    <lineage>
        <taxon>Bacteria</taxon>
        <taxon>Pseudomonadati</taxon>
        <taxon>Pseudomonadota</taxon>
        <taxon>Betaproteobacteria</taxon>
        <taxon>Burkholderiales</taxon>
        <taxon>Burkholderiaceae</taxon>
        <taxon>Trinickia</taxon>
    </lineage>
</organism>
<dbReference type="PANTHER" id="PTHR24166">
    <property type="entry name" value="ROLLING PEBBLES, ISOFORM B"/>
    <property type="match status" value="1"/>
</dbReference>